<evidence type="ECO:0000313" key="3">
    <source>
        <dbReference type="Proteomes" id="UP001222325"/>
    </source>
</evidence>
<reference evidence="2" key="1">
    <citation type="submission" date="2023-03" db="EMBL/GenBank/DDBJ databases">
        <title>Massive genome expansion in bonnet fungi (Mycena s.s.) driven by repeated elements and novel gene families across ecological guilds.</title>
        <authorList>
            <consortium name="Lawrence Berkeley National Laboratory"/>
            <person name="Harder C.B."/>
            <person name="Miyauchi S."/>
            <person name="Viragh M."/>
            <person name="Kuo A."/>
            <person name="Thoen E."/>
            <person name="Andreopoulos B."/>
            <person name="Lu D."/>
            <person name="Skrede I."/>
            <person name="Drula E."/>
            <person name="Henrissat B."/>
            <person name="Morin E."/>
            <person name="Kohler A."/>
            <person name="Barry K."/>
            <person name="LaButti K."/>
            <person name="Morin E."/>
            <person name="Salamov A."/>
            <person name="Lipzen A."/>
            <person name="Mereny Z."/>
            <person name="Hegedus B."/>
            <person name="Baldrian P."/>
            <person name="Stursova M."/>
            <person name="Weitz H."/>
            <person name="Taylor A."/>
            <person name="Grigoriev I.V."/>
            <person name="Nagy L.G."/>
            <person name="Martin F."/>
            <person name="Kauserud H."/>
        </authorList>
    </citation>
    <scope>NUCLEOTIDE SEQUENCE</scope>
    <source>
        <strain evidence="2">CBHHK173m</strain>
    </source>
</reference>
<dbReference type="AlphaFoldDB" id="A0AAD6XPP5"/>
<dbReference type="EMBL" id="JARJCN010000033">
    <property type="protein sequence ID" value="KAJ7085637.1"/>
    <property type="molecule type" value="Genomic_DNA"/>
</dbReference>
<feature type="region of interest" description="Disordered" evidence="1">
    <location>
        <begin position="73"/>
        <end position="164"/>
    </location>
</feature>
<feature type="compositionally biased region" description="Low complexity" evidence="1">
    <location>
        <begin position="77"/>
        <end position="98"/>
    </location>
</feature>
<dbReference type="Proteomes" id="UP001222325">
    <property type="component" value="Unassembled WGS sequence"/>
</dbReference>
<feature type="compositionally biased region" description="Pro residues" evidence="1">
    <location>
        <begin position="99"/>
        <end position="109"/>
    </location>
</feature>
<evidence type="ECO:0000256" key="1">
    <source>
        <dbReference type="SAM" id="MobiDB-lite"/>
    </source>
</evidence>
<feature type="compositionally biased region" description="Basic residues" evidence="1">
    <location>
        <begin position="130"/>
        <end position="145"/>
    </location>
</feature>
<gene>
    <name evidence="2" type="ORF">B0H15DRAFT_950772</name>
</gene>
<name>A0AAD6XPP5_9AGAR</name>
<protein>
    <submittedName>
        <fullName evidence="2">Uncharacterized protein</fullName>
    </submittedName>
</protein>
<feature type="compositionally biased region" description="Polar residues" evidence="1">
    <location>
        <begin position="1"/>
        <end position="10"/>
    </location>
</feature>
<accession>A0AAD6XPP5</accession>
<dbReference type="Gene3D" id="3.60.130.30">
    <property type="match status" value="1"/>
</dbReference>
<keyword evidence="3" id="KW-1185">Reference proteome</keyword>
<organism evidence="2 3">
    <name type="scientific">Mycena belliarum</name>
    <dbReference type="NCBI Taxonomy" id="1033014"/>
    <lineage>
        <taxon>Eukaryota</taxon>
        <taxon>Fungi</taxon>
        <taxon>Dikarya</taxon>
        <taxon>Basidiomycota</taxon>
        <taxon>Agaricomycotina</taxon>
        <taxon>Agaricomycetes</taxon>
        <taxon>Agaricomycetidae</taxon>
        <taxon>Agaricales</taxon>
        <taxon>Marasmiineae</taxon>
        <taxon>Mycenaceae</taxon>
        <taxon>Mycena</taxon>
    </lineage>
</organism>
<sequence>MARQTRSGAQFSPYELDHPASRARFRDPEVIHLGFSIDAALQESMRAADLRAGQFDEQAEALSGEEWEGHAQLCSRAPSPVSSLTNSSFSSQCSSPRASRPPSPCPRPAPMSRRPAPHTAPPGGIEKQRAKARSALHRKKTRQRSAHSPYARPGKLSPQKHREGSPVALGADLIATQSASASGGAWIGSRVATKGKPRIPELQELVEDGCRVIKWNGRDPRLIVDAGGRIVAILLGKPEDPDWDNVVAEAVKAMYRARVHARKAGMWSPSTHRRGRYMALSAGVSFGGGQKRPGNLVHNRFFRRILRRLLRNKYIRRIAGFQSSGLAMFAPKLYRYFCSILALLFEHHPELIHNFTNSVFPSIALNCGPDAVTFNHLDHLNLSHALCAVTCGGDFDHTRSAALHLRTWNIAIECPSGATFLIPSAIVEHGNTSLQQGETRHSITQYAAGGLFRWVTYGFQSLKSLLAQKGGGELRASFDGEPGSRWKWALDLFSTVDQLGADQADVFCKRDGA</sequence>
<proteinExistence type="predicted"/>
<feature type="region of interest" description="Disordered" evidence="1">
    <location>
        <begin position="1"/>
        <end position="22"/>
    </location>
</feature>
<comment type="caution">
    <text evidence="2">The sequence shown here is derived from an EMBL/GenBank/DDBJ whole genome shotgun (WGS) entry which is preliminary data.</text>
</comment>
<evidence type="ECO:0000313" key="2">
    <source>
        <dbReference type="EMBL" id="KAJ7085637.1"/>
    </source>
</evidence>